<name>A0AA88KF61_NAELO</name>
<proteinExistence type="predicted"/>
<evidence type="ECO:0000256" key="1">
    <source>
        <dbReference type="ARBA" id="ARBA00022741"/>
    </source>
</evidence>
<dbReference type="PANTHER" id="PTHR31252">
    <property type="entry name" value="DUF4419 DOMAIN-CONTAINING PROTEIN"/>
    <property type="match status" value="1"/>
</dbReference>
<keyword evidence="4" id="KW-1185">Reference proteome</keyword>
<evidence type="ECO:0000313" key="4">
    <source>
        <dbReference type="Proteomes" id="UP000816034"/>
    </source>
</evidence>
<dbReference type="EMBL" id="PYSW02000037">
    <property type="protein sequence ID" value="KAG2377530.1"/>
    <property type="molecule type" value="Genomic_DNA"/>
</dbReference>
<reference evidence="3 4" key="1">
    <citation type="journal article" date="2018" name="BMC Genomics">
        <title>The genome of Naegleria lovaniensis, the basis for a comparative approach to unravel pathogenicity factors of the human pathogenic amoeba N. fowleri.</title>
        <authorList>
            <person name="Liechti N."/>
            <person name="Schurch N."/>
            <person name="Bruggmann R."/>
            <person name="Wittwer M."/>
        </authorList>
    </citation>
    <scope>NUCLEOTIDE SEQUENCE [LARGE SCALE GENOMIC DNA]</scope>
    <source>
        <strain evidence="3 4">ATCC 30569</strain>
    </source>
</reference>
<dbReference type="InterPro" id="IPR043129">
    <property type="entry name" value="ATPase_NBD"/>
</dbReference>
<organism evidence="3 4">
    <name type="scientific">Naegleria lovaniensis</name>
    <name type="common">Amoeba</name>
    <dbReference type="NCBI Taxonomy" id="51637"/>
    <lineage>
        <taxon>Eukaryota</taxon>
        <taxon>Discoba</taxon>
        <taxon>Heterolobosea</taxon>
        <taxon>Tetramitia</taxon>
        <taxon>Eutetramitia</taxon>
        <taxon>Vahlkampfiidae</taxon>
        <taxon>Naegleria</taxon>
    </lineage>
</organism>
<comment type="caution">
    <text evidence="3">The sequence shown here is derived from an EMBL/GenBank/DDBJ whole genome shotgun (WGS) entry which is preliminary data.</text>
</comment>
<dbReference type="GO" id="GO:0140662">
    <property type="term" value="F:ATP-dependent protein folding chaperone"/>
    <property type="evidence" value="ECO:0007669"/>
    <property type="project" value="InterPro"/>
</dbReference>
<sequence>MKVLCKRDFTPFYKEHGSWGNHHHGEQAEGTKEQPNEYQIGNVYNQPSERVELKDFLSNTIKKGEPVDQDLIRSQYSVLHTPNGICTLKNLRVRPHPVVACYCTAYSEHYPLIVSPDHIWMMITQGLVKHLAVRPELLRSSENDQKPVKKMDIAVQMPKYITDPTSMEINWEGVVDEIQQAIINDVSQNADAKKQQLLDFLDHNFSTSTRVEKVASKILMMEAFKDYYTYQNDFLCGLPSVTILGTMEDWIGMREKIQVLDEYDMKWWRKVLTLIIDKIIKTAQEETLTEELKLFWNGIAVFDSGSGVDYISGWINYFFPYDKDNRISPHFSQFIEMDAKFDENVPYVENFEPCDLYEVCDEENEIKTAKMVKQLNWRQAFEQSWFPSPLTTTPVQVVNHECSKYGHFVDPICAETILECCSADDLTEMLSKYVTNKCNWEISEHITKKCEKAKIDLSKHNSTIIELSHSNTMTITREEFEEACAPILEQFEASLKNYILQSLEPPKTKEYRRVPNIEFAVFTGGTCNIPKVQNIIRKVVVEIVPNVTFVSHTMELSHVPSAAGSHYFRYNHYESLQYREKIKQMGYEDTTFY</sequence>
<evidence type="ECO:0000256" key="2">
    <source>
        <dbReference type="ARBA" id="ARBA00022840"/>
    </source>
</evidence>
<dbReference type="GeneID" id="68101500"/>
<dbReference type="Gene3D" id="3.90.640.10">
    <property type="entry name" value="Actin, Chain A, domain 4"/>
    <property type="match status" value="1"/>
</dbReference>
<dbReference type="Proteomes" id="UP000816034">
    <property type="component" value="Unassembled WGS sequence"/>
</dbReference>
<dbReference type="Pfam" id="PF14388">
    <property type="entry name" value="DUF4419"/>
    <property type="match status" value="1"/>
</dbReference>
<dbReference type="Pfam" id="PF00012">
    <property type="entry name" value="HSP70"/>
    <property type="match status" value="1"/>
</dbReference>
<dbReference type="GO" id="GO:0005524">
    <property type="term" value="F:ATP binding"/>
    <property type="evidence" value="ECO:0007669"/>
    <property type="project" value="UniProtKB-KW"/>
</dbReference>
<protein>
    <submittedName>
        <fullName evidence="3">Uncharacterized protein</fullName>
    </submittedName>
</protein>
<keyword evidence="2" id="KW-0067">ATP-binding</keyword>
<evidence type="ECO:0000313" key="3">
    <source>
        <dbReference type="EMBL" id="KAG2377530.1"/>
    </source>
</evidence>
<dbReference type="InterPro" id="IPR025533">
    <property type="entry name" value="DUF4419"/>
</dbReference>
<dbReference type="SUPFAM" id="SSF53067">
    <property type="entry name" value="Actin-like ATPase domain"/>
    <property type="match status" value="1"/>
</dbReference>
<accession>A0AA88KF61</accession>
<dbReference type="AlphaFoldDB" id="A0AA88KF61"/>
<dbReference type="Gene3D" id="3.30.420.40">
    <property type="match status" value="1"/>
</dbReference>
<keyword evidence="1" id="KW-0547">Nucleotide-binding</keyword>
<gene>
    <name evidence="3" type="ORF">C9374_009046</name>
</gene>
<dbReference type="InterPro" id="IPR013126">
    <property type="entry name" value="Hsp_70_fam"/>
</dbReference>
<dbReference type="RefSeq" id="XP_044544792.1">
    <property type="nucleotide sequence ID" value="XM_044699190.1"/>
</dbReference>
<dbReference type="PANTHER" id="PTHR31252:SF11">
    <property type="entry name" value="DUF4419 DOMAIN-CONTAINING PROTEIN"/>
    <property type="match status" value="1"/>
</dbReference>